<dbReference type="EMBL" id="WTPW01000117">
    <property type="protein sequence ID" value="KAF0545762.1"/>
    <property type="molecule type" value="Genomic_DNA"/>
</dbReference>
<comment type="caution">
    <text evidence="1">The sequence shown here is derived from an EMBL/GenBank/DDBJ whole genome shotgun (WGS) entry which is preliminary data.</text>
</comment>
<evidence type="ECO:0000313" key="2">
    <source>
        <dbReference type="Proteomes" id="UP000439903"/>
    </source>
</evidence>
<dbReference type="Proteomes" id="UP000439903">
    <property type="component" value="Unassembled WGS sequence"/>
</dbReference>
<dbReference type="OrthoDB" id="2417160at2759"/>
<accession>A0A8H4AYS0</accession>
<organism evidence="1 2">
    <name type="scientific">Gigaspora margarita</name>
    <dbReference type="NCBI Taxonomy" id="4874"/>
    <lineage>
        <taxon>Eukaryota</taxon>
        <taxon>Fungi</taxon>
        <taxon>Fungi incertae sedis</taxon>
        <taxon>Mucoromycota</taxon>
        <taxon>Glomeromycotina</taxon>
        <taxon>Glomeromycetes</taxon>
        <taxon>Diversisporales</taxon>
        <taxon>Gigasporaceae</taxon>
        <taxon>Gigaspora</taxon>
    </lineage>
</organism>
<protein>
    <submittedName>
        <fullName evidence="1">Uncharacterized protein</fullName>
    </submittedName>
</protein>
<name>A0A8H4AYS0_GIGMA</name>
<proteinExistence type="predicted"/>
<dbReference type="AlphaFoldDB" id="A0A8H4AYS0"/>
<sequence>MELLWPYVKNYSNPSVEGYLAWVKEQQDSIYQIKFEQTFIYLQAIINYRKAIRTNNPFLKRAAKRTFSPIWSGRHHPIYCLIEVADEVQLMQLYPKVYDIVENNSVIYRSGICNQHQGLDAIIEEINKNLEALIPPVPQYHHWKIAARNCKKFVKLRNNLFKIIGYNNQSSGPRTRPEATIECQRFQALLRGLEFVNPVDSKMTV</sequence>
<keyword evidence="2" id="KW-1185">Reference proteome</keyword>
<gene>
    <name evidence="1" type="ORF">F8M41_001936</name>
</gene>
<evidence type="ECO:0000313" key="1">
    <source>
        <dbReference type="EMBL" id="KAF0545762.1"/>
    </source>
</evidence>
<reference evidence="1 2" key="1">
    <citation type="journal article" date="2019" name="Environ. Microbiol.">
        <title>At the nexus of three kingdoms: the genome of the mycorrhizal fungus Gigaspora margarita provides insights into plant, endobacterial and fungal interactions.</title>
        <authorList>
            <person name="Venice F."/>
            <person name="Ghignone S."/>
            <person name="Salvioli di Fossalunga A."/>
            <person name="Amselem J."/>
            <person name="Novero M."/>
            <person name="Xianan X."/>
            <person name="Sedzielewska Toro K."/>
            <person name="Morin E."/>
            <person name="Lipzen A."/>
            <person name="Grigoriev I.V."/>
            <person name="Henrissat B."/>
            <person name="Martin F.M."/>
            <person name="Bonfante P."/>
        </authorList>
    </citation>
    <scope>NUCLEOTIDE SEQUENCE [LARGE SCALE GENOMIC DNA]</scope>
    <source>
        <strain evidence="1 2">BEG34</strain>
    </source>
</reference>